<sequence>MKTEKLIKEKRRKRLKRKLRVRKNVYGTPERPRMTVFKSNRHLYVQVIDDSKGHTLVAASTLEKDLSSLRKCVADAEKLGEVIGKRALEKGIKTIAFDRNGYPYHGIVKAIADGARKAGLEF</sequence>
<evidence type="ECO:0000256" key="4">
    <source>
        <dbReference type="ARBA" id="ARBA00022980"/>
    </source>
</evidence>
<dbReference type="GO" id="GO:0006412">
    <property type="term" value="P:translation"/>
    <property type="evidence" value="ECO:0007669"/>
    <property type="project" value="UniProtKB-UniRule"/>
</dbReference>
<comment type="similarity">
    <text evidence="1 7">Belongs to the universal ribosomal protein uL18 family.</text>
</comment>
<keyword evidence="4 7" id="KW-0689">Ribosomal protein</keyword>
<keyword evidence="2 7" id="KW-0699">rRNA-binding</keyword>
<dbReference type="CDD" id="cd00432">
    <property type="entry name" value="Ribosomal_L18_L5e"/>
    <property type="match status" value="1"/>
</dbReference>
<reference evidence="8 9" key="1">
    <citation type="submission" date="2011-06" db="EMBL/GenBank/DDBJ databases">
        <title>The complete genome of Spirochaeta thermophila DSM 6578.</title>
        <authorList>
            <consortium name="US DOE Joint Genome Institute (JGI-PGF)"/>
            <person name="Lucas S."/>
            <person name="Lapidus A."/>
            <person name="Bruce D."/>
            <person name="Goodwin L."/>
            <person name="Pitluck S."/>
            <person name="Peters L."/>
            <person name="Kyrpides N."/>
            <person name="Mavromatis K."/>
            <person name="Ivanova N."/>
            <person name="Mikailova N."/>
            <person name="Pagani I."/>
            <person name="Chertkov O."/>
            <person name="Detter J.C."/>
            <person name="Tapia R."/>
            <person name="Han C."/>
            <person name="Land M."/>
            <person name="Hauser L."/>
            <person name="Markowitz V."/>
            <person name="Cheng J.-F."/>
            <person name="Hugenholtz P."/>
            <person name="Woyke T."/>
            <person name="Wu D."/>
            <person name="Spring S."/>
            <person name="Merkhoffer B."/>
            <person name="Schneider S."/>
            <person name="Klenk H.-P."/>
            <person name="Eisen J.A."/>
        </authorList>
    </citation>
    <scope>NUCLEOTIDE SEQUENCE [LARGE SCALE GENOMIC DNA]</scope>
    <source>
        <strain evidence="9">ATCC 700085 / DSM 6578 / Z-1203</strain>
    </source>
</reference>
<dbReference type="SUPFAM" id="SSF53137">
    <property type="entry name" value="Translational machinery components"/>
    <property type="match status" value="1"/>
</dbReference>
<comment type="subunit">
    <text evidence="7">Part of the 50S ribosomal subunit; part of the 5S rRNA/L5/L18/L25 subcomplex. Contacts the 5S and 23S rRNAs.</text>
</comment>
<keyword evidence="9" id="KW-1185">Reference proteome</keyword>
<dbReference type="STRING" id="869211.Spith_0534"/>
<evidence type="ECO:0000256" key="2">
    <source>
        <dbReference type="ARBA" id="ARBA00022730"/>
    </source>
</evidence>
<evidence type="ECO:0000256" key="5">
    <source>
        <dbReference type="ARBA" id="ARBA00023274"/>
    </source>
</evidence>
<protein>
    <recommendedName>
        <fullName evidence="6 7">Large ribosomal subunit protein uL18</fullName>
    </recommendedName>
</protein>
<dbReference type="Gene3D" id="3.30.420.100">
    <property type="match status" value="1"/>
</dbReference>
<dbReference type="NCBIfam" id="TIGR00060">
    <property type="entry name" value="L18_bact"/>
    <property type="match status" value="1"/>
</dbReference>
<dbReference type="PANTHER" id="PTHR12899">
    <property type="entry name" value="39S RIBOSOMAL PROTEIN L18, MITOCHONDRIAL"/>
    <property type="match status" value="1"/>
</dbReference>
<proteinExistence type="inferred from homology"/>
<evidence type="ECO:0000256" key="7">
    <source>
        <dbReference type="HAMAP-Rule" id="MF_01337"/>
    </source>
</evidence>
<keyword evidence="5 7" id="KW-0687">Ribonucleoprotein</keyword>
<dbReference type="PANTHER" id="PTHR12899:SF3">
    <property type="entry name" value="LARGE RIBOSOMAL SUBUNIT PROTEIN UL18M"/>
    <property type="match status" value="1"/>
</dbReference>
<dbReference type="HOGENOM" id="CLU_098841_0_1_12"/>
<comment type="function">
    <text evidence="7">This is one of the proteins that bind and probably mediate the attachment of the 5S RNA into the large ribosomal subunit, where it forms part of the central protuberance.</text>
</comment>
<evidence type="ECO:0000313" key="8">
    <source>
        <dbReference type="EMBL" id="AEJ60814.1"/>
    </source>
</evidence>
<evidence type="ECO:0000256" key="6">
    <source>
        <dbReference type="ARBA" id="ARBA00035197"/>
    </source>
</evidence>
<dbReference type="RefSeq" id="WP_014624198.1">
    <property type="nucleotide sequence ID" value="NC_017583.1"/>
</dbReference>
<organism evidence="8 9">
    <name type="scientific">Winmispira thermophila (strain ATCC 700085 / DSM 6578 / Z-1203)</name>
    <name type="common">Spirochaeta thermophila</name>
    <dbReference type="NCBI Taxonomy" id="869211"/>
    <lineage>
        <taxon>Bacteria</taxon>
        <taxon>Pseudomonadati</taxon>
        <taxon>Spirochaetota</taxon>
        <taxon>Spirochaetia</taxon>
        <taxon>Winmispirales</taxon>
        <taxon>Winmispiraceae</taxon>
        <taxon>Winmispira</taxon>
    </lineage>
</organism>
<dbReference type="Proteomes" id="UP000007254">
    <property type="component" value="Chromosome"/>
</dbReference>
<evidence type="ECO:0000256" key="3">
    <source>
        <dbReference type="ARBA" id="ARBA00022884"/>
    </source>
</evidence>
<evidence type="ECO:0000313" key="9">
    <source>
        <dbReference type="Proteomes" id="UP000007254"/>
    </source>
</evidence>
<name>G0G9R4_WINT7</name>
<dbReference type="InterPro" id="IPR057268">
    <property type="entry name" value="Ribosomal_L18"/>
</dbReference>
<dbReference type="Pfam" id="PF00861">
    <property type="entry name" value="Ribosomal_L18p"/>
    <property type="match status" value="1"/>
</dbReference>
<dbReference type="EMBL" id="CP002903">
    <property type="protein sequence ID" value="AEJ60814.1"/>
    <property type="molecule type" value="Genomic_DNA"/>
</dbReference>
<dbReference type="InterPro" id="IPR005484">
    <property type="entry name" value="Ribosomal_uL18_bac/plant/anim"/>
</dbReference>
<dbReference type="OrthoDB" id="9810939at2"/>
<dbReference type="GO" id="GO:0022625">
    <property type="term" value="C:cytosolic large ribosomal subunit"/>
    <property type="evidence" value="ECO:0007669"/>
    <property type="project" value="TreeGrafter"/>
</dbReference>
<dbReference type="FunFam" id="3.30.420.100:FF:000001">
    <property type="entry name" value="50S ribosomal protein L18"/>
    <property type="match status" value="1"/>
</dbReference>
<dbReference type="AlphaFoldDB" id="G0G9R4"/>
<dbReference type="KEGG" id="stq:Spith_0534"/>
<dbReference type="InterPro" id="IPR004389">
    <property type="entry name" value="Ribosomal_uL18_bac-type"/>
</dbReference>
<dbReference type="HAMAP" id="MF_01337_B">
    <property type="entry name" value="Ribosomal_uL18_B"/>
    <property type="match status" value="1"/>
</dbReference>
<dbReference type="GO" id="GO:0008097">
    <property type="term" value="F:5S rRNA binding"/>
    <property type="evidence" value="ECO:0007669"/>
    <property type="project" value="TreeGrafter"/>
</dbReference>
<dbReference type="GO" id="GO:0003735">
    <property type="term" value="F:structural constituent of ribosome"/>
    <property type="evidence" value="ECO:0007669"/>
    <property type="project" value="InterPro"/>
</dbReference>
<gene>
    <name evidence="7" type="primary">rplR</name>
    <name evidence="8" type="ordered locus">Spith_0534</name>
</gene>
<accession>G0G9R4</accession>
<keyword evidence="3 7" id="KW-0694">RNA-binding</keyword>
<evidence type="ECO:0000256" key="1">
    <source>
        <dbReference type="ARBA" id="ARBA00007116"/>
    </source>
</evidence>